<dbReference type="EMBL" id="JADPUN010000075">
    <property type="protein sequence ID" value="MBF9128401.1"/>
    <property type="molecule type" value="Genomic_DNA"/>
</dbReference>
<dbReference type="Gene3D" id="3.40.109.10">
    <property type="entry name" value="NADH Oxidase"/>
    <property type="match status" value="1"/>
</dbReference>
<sequence>MRRRSSTPNRGSGGYARTGWTCALLFGDNDGPRDWLHAGEALSAAWLTAATVGVSVVPLSGVIEVAATWHTLRRLLAGLGQPYLAMRLGIAEPEPDGPLPRTPRLPVAQVIDMSAVPSEQF</sequence>
<evidence type="ECO:0008006" key="3">
    <source>
        <dbReference type="Google" id="ProtNLM"/>
    </source>
</evidence>
<comment type="caution">
    <text evidence="1">The sequence shown here is derived from an EMBL/GenBank/DDBJ whole genome shotgun (WGS) entry which is preliminary data.</text>
</comment>
<keyword evidence="2" id="KW-1185">Reference proteome</keyword>
<protein>
    <recommendedName>
        <fullName evidence="3">Nitroreductase domain-containing protein</fullName>
    </recommendedName>
</protein>
<dbReference type="RefSeq" id="WP_196200055.1">
    <property type="nucleotide sequence ID" value="NZ_JADPUN010000075.1"/>
</dbReference>
<accession>A0ABS0GQM3</accession>
<gene>
    <name evidence="1" type="ORF">I0C86_05260</name>
</gene>
<dbReference type="InterPro" id="IPR000415">
    <property type="entry name" value="Nitroreductase-like"/>
</dbReference>
<dbReference type="Proteomes" id="UP000638560">
    <property type="component" value="Unassembled WGS sequence"/>
</dbReference>
<reference evidence="1 2" key="1">
    <citation type="submission" date="2020-11" db="EMBL/GenBank/DDBJ databases">
        <title>A novel isolate from a Black sea contaminated sediment with potential to produce alkanes: Plantactinospora alkalitolerans sp. nov.</title>
        <authorList>
            <person name="Carro L."/>
            <person name="Veyisoglu A."/>
            <person name="Guven K."/>
            <person name="Schumann P."/>
            <person name="Klenk H.-P."/>
            <person name="Sahin N."/>
        </authorList>
    </citation>
    <scope>NUCLEOTIDE SEQUENCE [LARGE SCALE GENOMIC DNA]</scope>
    <source>
        <strain evidence="1 2">S1510</strain>
    </source>
</reference>
<dbReference type="SUPFAM" id="SSF55469">
    <property type="entry name" value="FMN-dependent nitroreductase-like"/>
    <property type="match status" value="1"/>
</dbReference>
<organism evidence="1 2">
    <name type="scientific">Plantactinospora alkalitolerans</name>
    <dbReference type="NCBI Taxonomy" id="2789879"/>
    <lineage>
        <taxon>Bacteria</taxon>
        <taxon>Bacillati</taxon>
        <taxon>Actinomycetota</taxon>
        <taxon>Actinomycetes</taxon>
        <taxon>Micromonosporales</taxon>
        <taxon>Micromonosporaceae</taxon>
        <taxon>Plantactinospora</taxon>
    </lineage>
</organism>
<evidence type="ECO:0000313" key="2">
    <source>
        <dbReference type="Proteomes" id="UP000638560"/>
    </source>
</evidence>
<evidence type="ECO:0000313" key="1">
    <source>
        <dbReference type="EMBL" id="MBF9128401.1"/>
    </source>
</evidence>
<proteinExistence type="predicted"/>
<name>A0ABS0GQM3_9ACTN</name>